<dbReference type="PANTHER" id="PTHR14352:SF2">
    <property type="entry name" value="HAUS AUGMIN-LIKE COMPLEX SUBUNIT 7"/>
    <property type="match status" value="1"/>
</dbReference>
<organism evidence="2 3">
    <name type="scientific">Petromyzon marinus</name>
    <name type="common">Sea lamprey</name>
    <dbReference type="NCBI Taxonomy" id="7757"/>
    <lineage>
        <taxon>Eukaryota</taxon>
        <taxon>Metazoa</taxon>
        <taxon>Chordata</taxon>
        <taxon>Craniata</taxon>
        <taxon>Vertebrata</taxon>
        <taxon>Cyclostomata</taxon>
        <taxon>Hyperoartia</taxon>
        <taxon>Petromyzontiformes</taxon>
        <taxon>Petromyzontidae</taxon>
        <taxon>Petromyzon</taxon>
    </lineage>
</organism>
<feature type="compositionally biased region" description="Basic and acidic residues" evidence="1">
    <location>
        <begin position="243"/>
        <end position="258"/>
    </location>
</feature>
<evidence type="ECO:0000256" key="1">
    <source>
        <dbReference type="SAM" id="MobiDB-lite"/>
    </source>
</evidence>
<gene>
    <name evidence="3" type="primary">LOC116951171</name>
</gene>
<name>A0AAJ7X9Z7_PETMA</name>
<sequence>MTGVSVVSAKGLVATEVIKKGSVVSQVNASSIKYHLKRSLSSHYTNTTKPSSYEAKPTEALDCPLLQGWDGDESLLFTPSEIRTRLLQFLFCRVHRKFREKIDLLPIAVPSTPTSDPRLRQLAGFGELLGLCAGDDVESVSGTADVSRQQEFYRRLLQLIHSKERTESATGEDSALQSHVLASRWFTAELSTGQLLGVLATGRPMTLGLPPLLEHRGGSGGTTLGTLQQQQQEEEEEQLQDLQQRRDALQQEREEETRALTQLQRQLQQQLQARQAAPSHTVPPGAQEGATQEGATQEATLQALTLALRECQRLAAEFCSLSEGELRLPAPLVCSRSPPAVPSRLGPLLHELHAHLGSLAQAADAQARILSECREIHAMHDTRRAQRTEHSVEFEKIKRDSNSWVTTLAEGAGL</sequence>
<protein>
    <submittedName>
        <fullName evidence="3">Uncharacterized protein LOC116951171</fullName>
    </submittedName>
</protein>
<keyword evidence="2" id="KW-1185">Reference proteome</keyword>
<dbReference type="GO" id="GO:0051011">
    <property type="term" value="F:microtubule minus-end binding"/>
    <property type="evidence" value="ECO:0007669"/>
    <property type="project" value="TreeGrafter"/>
</dbReference>
<dbReference type="Proteomes" id="UP001318040">
    <property type="component" value="Chromosome 42"/>
</dbReference>
<dbReference type="RefSeq" id="XP_032825533.1">
    <property type="nucleotide sequence ID" value="XM_032969642.1"/>
</dbReference>
<evidence type="ECO:0000313" key="3">
    <source>
        <dbReference type="RefSeq" id="XP_032825533.1"/>
    </source>
</evidence>
<reference evidence="3" key="1">
    <citation type="submission" date="2025-08" db="UniProtKB">
        <authorList>
            <consortium name="RefSeq"/>
        </authorList>
    </citation>
    <scope>IDENTIFICATION</scope>
    <source>
        <tissue evidence="3">Sperm</tissue>
    </source>
</reference>
<feature type="compositionally biased region" description="Low complexity" evidence="1">
    <location>
        <begin position="259"/>
        <end position="277"/>
    </location>
</feature>
<proteinExistence type="predicted"/>
<dbReference type="InterPro" id="IPR029711">
    <property type="entry name" value="Haus7-like"/>
</dbReference>
<dbReference type="GO" id="GO:0051225">
    <property type="term" value="P:spindle assembly"/>
    <property type="evidence" value="ECO:0007669"/>
    <property type="project" value="TreeGrafter"/>
</dbReference>
<dbReference type="AlphaFoldDB" id="A0AAJ7X9Z7"/>
<dbReference type="KEGG" id="pmrn:116951171"/>
<feature type="region of interest" description="Disordered" evidence="1">
    <location>
        <begin position="209"/>
        <end position="296"/>
    </location>
</feature>
<dbReference type="GO" id="GO:0031023">
    <property type="term" value="P:microtubule organizing center organization"/>
    <property type="evidence" value="ECO:0007669"/>
    <property type="project" value="TreeGrafter"/>
</dbReference>
<dbReference type="PANTHER" id="PTHR14352">
    <property type="entry name" value="HAUS AUGMIN-LIKE COMPLEX SUBUNIT 7"/>
    <property type="match status" value="1"/>
</dbReference>
<accession>A0AAJ7X9Z7</accession>
<dbReference type="GO" id="GO:0070652">
    <property type="term" value="C:HAUS complex"/>
    <property type="evidence" value="ECO:0007669"/>
    <property type="project" value="TreeGrafter"/>
</dbReference>
<evidence type="ECO:0000313" key="2">
    <source>
        <dbReference type="Proteomes" id="UP001318040"/>
    </source>
</evidence>